<protein>
    <submittedName>
        <fullName evidence="3">Nuclear transport factor 2 family protein</fullName>
    </submittedName>
</protein>
<accession>A0ABU5QFR0</accession>
<dbReference type="Pfam" id="PF14534">
    <property type="entry name" value="DUF4440"/>
    <property type="match status" value="1"/>
</dbReference>
<evidence type="ECO:0000259" key="2">
    <source>
        <dbReference type="Pfam" id="PF14534"/>
    </source>
</evidence>
<dbReference type="InterPro" id="IPR032710">
    <property type="entry name" value="NTF2-like_dom_sf"/>
</dbReference>
<organism evidence="3 4">
    <name type="scientific">Arcicella rigui</name>
    <dbReference type="NCBI Taxonomy" id="797020"/>
    <lineage>
        <taxon>Bacteria</taxon>
        <taxon>Pseudomonadati</taxon>
        <taxon>Bacteroidota</taxon>
        <taxon>Cytophagia</taxon>
        <taxon>Cytophagales</taxon>
        <taxon>Flectobacillaceae</taxon>
        <taxon>Arcicella</taxon>
    </lineage>
</organism>
<dbReference type="InterPro" id="IPR027843">
    <property type="entry name" value="DUF4440"/>
</dbReference>
<feature type="domain" description="DUF4440" evidence="2">
    <location>
        <begin position="29"/>
        <end position="134"/>
    </location>
</feature>
<dbReference type="Gene3D" id="3.10.450.50">
    <property type="match status" value="1"/>
</dbReference>
<comment type="caution">
    <text evidence="3">The sequence shown here is derived from an EMBL/GenBank/DDBJ whole genome shotgun (WGS) entry which is preliminary data.</text>
</comment>
<dbReference type="EMBL" id="JAYFUM010000027">
    <property type="protein sequence ID" value="MEA5141467.1"/>
    <property type="molecule type" value="Genomic_DNA"/>
</dbReference>
<sequence>MKKILMIAAIFLASLSFSKAQSAEETKVANVVEAYRKAMIDADKNVLEKIVDDQLSYGHSGGNIETKAHLIETLLNGDSDFKTMDVSEQSIQVVGKTAIVRHKIFAETNNRGVPATVKLSVLLVFHKVKGDWKLLARQAVKIP</sequence>
<feature type="chain" id="PRO_5047259446" evidence="1">
    <location>
        <begin position="23"/>
        <end position="143"/>
    </location>
</feature>
<evidence type="ECO:0000313" key="3">
    <source>
        <dbReference type="EMBL" id="MEA5141467.1"/>
    </source>
</evidence>
<keyword evidence="1" id="KW-0732">Signal</keyword>
<reference evidence="3 4" key="1">
    <citation type="submission" date="2023-12" db="EMBL/GenBank/DDBJ databases">
        <title>Novel species of the genus Arcicella isolated from rivers.</title>
        <authorList>
            <person name="Lu H."/>
        </authorList>
    </citation>
    <scope>NUCLEOTIDE SEQUENCE [LARGE SCALE GENOMIC DNA]</scope>
    <source>
        <strain evidence="3 4">KCTC 23307</strain>
    </source>
</reference>
<name>A0ABU5QFR0_9BACT</name>
<keyword evidence="4" id="KW-1185">Reference proteome</keyword>
<feature type="signal peptide" evidence="1">
    <location>
        <begin position="1"/>
        <end position="22"/>
    </location>
</feature>
<proteinExistence type="predicted"/>
<dbReference type="SUPFAM" id="SSF54427">
    <property type="entry name" value="NTF2-like"/>
    <property type="match status" value="1"/>
</dbReference>
<evidence type="ECO:0000313" key="4">
    <source>
        <dbReference type="Proteomes" id="UP001302949"/>
    </source>
</evidence>
<dbReference type="Proteomes" id="UP001302949">
    <property type="component" value="Unassembled WGS sequence"/>
</dbReference>
<evidence type="ECO:0000256" key="1">
    <source>
        <dbReference type="SAM" id="SignalP"/>
    </source>
</evidence>
<gene>
    <name evidence="3" type="ORF">VB248_20095</name>
</gene>
<dbReference type="RefSeq" id="WP_323298624.1">
    <property type="nucleotide sequence ID" value="NZ_JAYFUM010000027.1"/>
</dbReference>